<dbReference type="Pfam" id="PF06114">
    <property type="entry name" value="Peptidase_M78"/>
    <property type="match status" value="1"/>
</dbReference>
<evidence type="ECO:0000313" key="3">
    <source>
        <dbReference type="Proteomes" id="UP001165586"/>
    </source>
</evidence>
<feature type="domain" description="IrrE N-terminal-like" evidence="1">
    <location>
        <begin position="28"/>
        <end position="93"/>
    </location>
</feature>
<organism evidence="2 3">
    <name type="scientific">Herbiconiux daphne</name>
    <dbReference type="NCBI Taxonomy" id="2970914"/>
    <lineage>
        <taxon>Bacteria</taxon>
        <taxon>Bacillati</taxon>
        <taxon>Actinomycetota</taxon>
        <taxon>Actinomycetes</taxon>
        <taxon>Micrococcales</taxon>
        <taxon>Microbacteriaceae</taxon>
        <taxon>Herbiconiux</taxon>
    </lineage>
</organism>
<dbReference type="Proteomes" id="UP001165586">
    <property type="component" value="Unassembled WGS sequence"/>
</dbReference>
<evidence type="ECO:0000313" key="2">
    <source>
        <dbReference type="EMBL" id="MCS5736556.1"/>
    </source>
</evidence>
<keyword evidence="3" id="KW-1185">Reference proteome</keyword>
<proteinExistence type="predicted"/>
<reference evidence="2" key="1">
    <citation type="submission" date="2022-08" db="EMBL/GenBank/DDBJ databases">
        <authorList>
            <person name="Deng Y."/>
            <person name="Han X.-F."/>
            <person name="Zhang Y.-Q."/>
        </authorList>
    </citation>
    <scope>NUCLEOTIDE SEQUENCE</scope>
    <source>
        <strain evidence="2">CPCC 203386</strain>
    </source>
</reference>
<protein>
    <recommendedName>
        <fullName evidence="1">IrrE N-terminal-like domain-containing protein</fullName>
    </recommendedName>
</protein>
<gene>
    <name evidence="2" type="ORF">N1032_22755</name>
</gene>
<accession>A0ABT2H9I7</accession>
<dbReference type="EMBL" id="JANLCJ010000055">
    <property type="protein sequence ID" value="MCS5736556.1"/>
    <property type="molecule type" value="Genomic_DNA"/>
</dbReference>
<sequence length="102" mass="11708">MEIKEVDKVSGGNRGVFLQPDAEANIPNATILILRSLGKQEKCQVLLHELTHYAQYVNEIVDRGHNPINEYEQVAFYIEKYLPYELFISLVKHIDEIGQLPV</sequence>
<name>A0ABT2H9I7_9MICO</name>
<evidence type="ECO:0000259" key="1">
    <source>
        <dbReference type="Pfam" id="PF06114"/>
    </source>
</evidence>
<comment type="caution">
    <text evidence="2">The sequence shown here is derived from an EMBL/GenBank/DDBJ whole genome shotgun (WGS) entry which is preliminary data.</text>
</comment>
<dbReference type="InterPro" id="IPR010359">
    <property type="entry name" value="IrrE_HExxH"/>
</dbReference>